<dbReference type="CDD" id="cd04301">
    <property type="entry name" value="NAT_SF"/>
    <property type="match status" value="1"/>
</dbReference>
<name>A0A9P8UF18_9PEZI</name>
<proteinExistence type="predicted"/>
<reference evidence="2" key="1">
    <citation type="journal article" date="2021" name="Nat. Commun.">
        <title>Genetic determinants of endophytism in the Arabidopsis root mycobiome.</title>
        <authorList>
            <person name="Mesny F."/>
            <person name="Miyauchi S."/>
            <person name="Thiergart T."/>
            <person name="Pickel B."/>
            <person name="Atanasova L."/>
            <person name="Karlsson M."/>
            <person name="Huettel B."/>
            <person name="Barry K.W."/>
            <person name="Haridas S."/>
            <person name="Chen C."/>
            <person name="Bauer D."/>
            <person name="Andreopoulos W."/>
            <person name="Pangilinan J."/>
            <person name="LaButti K."/>
            <person name="Riley R."/>
            <person name="Lipzen A."/>
            <person name="Clum A."/>
            <person name="Drula E."/>
            <person name="Henrissat B."/>
            <person name="Kohler A."/>
            <person name="Grigoriev I.V."/>
            <person name="Martin F.M."/>
            <person name="Hacquard S."/>
        </authorList>
    </citation>
    <scope>NUCLEOTIDE SEQUENCE</scope>
    <source>
        <strain evidence="2">MPI-SDFR-AT-0073</strain>
    </source>
</reference>
<gene>
    <name evidence="2" type="ORF">BKA67DRAFT_648684</name>
</gene>
<sequence length="234" mass="25880">MTQDSRTEITKGGKDRVNQCSELMAAAFLDDPIYNWFLYTTPDHKYQAHLLAMIHAVVKVTTIAHGYITEAGGWGSSAAFCPPGYSPDGVVTILQARLIPTVIKLGFSPCKRILVELSSAVERTKAKCLTREEKKKGFWYVAIMGTSPQRRRQGLAGKLIQDMQSRAEGDGCPIWLESTTPESKRLYSKHGFKAVEGINLGKGNVDVNGRAKAGGEGITIWGMLWRPRRPEQII</sequence>
<dbReference type="SUPFAM" id="SSF55729">
    <property type="entry name" value="Acyl-CoA N-acyltransferases (Nat)"/>
    <property type="match status" value="1"/>
</dbReference>
<dbReference type="PANTHER" id="PTHR42791">
    <property type="entry name" value="GNAT FAMILY ACETYLTRANSFERASE"/>
    <property type="match status" value="1"/>
</dbReference>
<evidence type="ECO:0000259" key="1">
    <source>
        <dbReference type="Pfam" id="PF13508"/>
    </source>
</evidence>
<keyword evidence="3" id="KW-1185">Reference proteome</keyword>
<protein>
    <recommendedName>
        <fullName evidence="1">N-acetyltransferase domain-containing protein</fullName>
    </recommendedName>
</protein>
<accession>A0A9P8UF18</accession>
<feature type="domain" description="N-acetyltransferase" evidence="1">
    <location>
        <begin position="138"/>
        <end position="193"/>
    </location>
</feature>
<dbReference type="RefSeq" id="XP_045955192.1">
    <property type="nucleotide sequence ID" value="XM_046105993.1"/>
</dbReference>
<dbReference type="EMBL" id="JAGPXC010000007">
    <property type="protein sequence ID" value="KAH6648685.1"/>
    <property type="molecule type" value="Genomic_DNA"/>
</dbReference>
<organism evidence="2 3">
    <name type="scientific">Truncatella angustata</name>
    <dbReference type="NCBI Taxonomy" id="152316"/>
    <lineage>
        <taxon>Eukaryota</taxon>
        <taxon>Fungi</taxon>
        <taxon>Dikarya</taxon>
        <taxon>Ascomycota</taxon>
        <taxon>Pezizomycotina</taxon>
        <taxon>Sordariomycetes</taxon>
        <taxon>Xylariomycetidae</taxon>
        <taxon>Amphisphaeriales</taxon>
        <taxon>Sporocadaceae</taxon>
        <taxon>Truncatella</taxon>
    </lineage>
</organism>
<dbReference type="Pfam" id="PF13508">
    <property type="entry name" value="Acetyltransf_7"/>
    <property type="match status" value="1"/>
</dbReference>
<evidence type="ECO:0000313" key="3">
    <source>
        <dbReference type="Proteomes" id="UP000758603"/>
    </source>
</evidence>
<comment type="caution">
    <text evidence="2">The sequence shown here is derived from an EMBL/GenBank/DDBJ whole genome shotgun (WGS) entry which is preliminary data.</text>
</comment>
<dbReference type="PANTHER" id="PTHR42791:SF1">
    <property type="entry name" value="N-ACETYLTRANSFERASE DOMAIN-CONTAINING PROTEIN"/>
    <property type="match status" value="1"/>
</dbReference>
<dbReference type="OrthoDB" id="544277at2759"/>
<dbReference type="InterPro" id="IPR052523">
    <property type="entry name" value="Trichothecene_AcTrans"/>
</dbReference>
<evidence type="ECO:0000313" key="2">
    <source>
        <dbReference type="EMBL" id="KAH6648685.1"/>
    </source>
</evidence>
<dbReference type="Proteomes" id="UP000758603">
    <property type="component" value="Unassembled WGS sequence"/>
</dbReference>
<dbReference type="GO" id="GO:0016747">
    <property type="term" value="F:acyltransferase activity, transferring groups other than amino-acyl groups"/>
    <property type="evidence" value="ECO:0007669"/>
    <property type="project" value="InterPro"/>
</dbReference>
<dbReference type="GeneID" id="70134884"/>
<dbReference type="Gene3D" id="3.40.630.30">
    <property type="match status" value="1"/>
</dbReference>
<dbReference type="InterPro" id="IPR000182">
    <property type="entry name" value="GNAT_dom"/>
</dbReference>
<dbReference type="AlphaFoldDB" id="A0A9P8UF18"/>
<dbReference type="InterPro" id="IPR016181">
    <property type="entry name" value="Acyl_CoA_acyltransferase"/>
</dbReference>